<comment type="caution">
    <text evidence="2">The sequence shown here is derived from an EMBL/GenBank/DDBJ whole genome shotgun (WGS) entry which is preliminary data.</text>
</comment>
<proteinExistence type="predicted"/>
<dbReference type="Pfam" id="PF00188">
    <property type="entry name" value="CAP"/>
    <property type="match status" value="1"/>
</dbReference>
<dbReference type="SUPFAM" id="SSF55797">
    <property type="entry name" value="PR-1-like"/>
    <property type="match status" value="1"/>
</dbReference>
<name>A0A512AUS8_9BACT</name>
<dbReference type="EMBL" id="BJYS01000006">
    <property type="protein sequence ID" value="GEO03461.1"/>
    <property type="molecule type" value="Genomic_DNA"/>
</dbReference>
<dbReference type="AlphaFoldDB" id="A0A512AUS8"/>
<evidence type="ECO:0000259" key="1">
    <source>
        <dbReference type="Pfam" id="PF00188"/>
    </source>
</evidence>
<dbReference type="Proteomes" id="UP000321532">
    <property type="component" value="Unassembled WGS sequence"/>
</dbReference>
<evidence type="ECO:0000313" key="2">
    <source>
        <dbReference type="EMBL" id="GEO03461.1"/>
    </source>
</evidence>
<feature type="domain" description="SCP" evidence="1">
    <location>
        <begin position="21"/>
        <end position="161"/>
    </location>
</feature>
<evidence type="ECO:0000313" key="3">
    <source>
        <dbReference type="Proteomes" id="UP000321532"/>
    </source>
</evidence>
<dbReference type="InterPro" id="IPR014044">
    <property type="entry name" value="CAP_dom"/>
</dbReference>
<dbReference type="Gene3D" id="3.40.33.10">
    <property type="entry name" value="CAP"/>
    <property type="match status" value="1"/>
</dbReference>
<protein>
    <recommendedName>
        <fullName evidence="1">SCP domain-containing protein</fullName>
    </recommendedName>
</protein>
<reference evidence="2 3" key="1">
    <citation type="submission" date="2019-07" db="EMBL/GenBank/DDBJ databases">
        <title>Whole genome shotgun sequence of Adhaeribacter aerolatus NBRC 106133.</title>
        <authorList>
            <person name="Hosoyama A."/>
            <person name="Uohara A."/>
            <person name="Ohji S."/>
            <person name="Ichikawa N."/>
        </authorList>
    </citation>
    <scope>NUCLEOTIDE SEQUENCE [LARGE SCALE GENOMIC DNA]</scope>
    <source>
        <strain evidence="2 3">NBRC 106133</strain>
    </source>
</reference>
<accession>A0A512AUS8</accession>
<dbReference type="InterPro" id="IPR035940">
    <property type="entry name" value="CAP_sf"/>
</dbReference>
<sequence length="173" mass="19507">MLPSASGGYNLYNKKNNAVLLEYLNNYRTSLGLPQVTYDYGLEEAARLQVLDNYIKKKFKNRGDDVNKLHQNSRFPLIRDRVKAVGVPTAGESCAEICYAKAGMKNQPLAAAIKPYKSLEQLIFTRYRNSAGHRHIITTAKFTRVGIHTIYDGKYVYNAVVFMTGKPLLANKN</sequence>
<gene>
    <name evidence="2" type="ORF">AAE02nite_11250</name>
</gene>
<keyword evidence="3" id="KW-1185">Reference proteome</keyword>
<organism evidence="2 3">
    <name type="scientific">Adhaeribacter aerolatus</name>
    <dbReference type="NCBI Taxonomy" id="670289"/>
    <lineage>
        <taxon>Bacteria</taxon>
        <taxon>Pseudomonadati</taxon>
        <taxon>Bacteroidota</taxon>
        <taxon>Cytophagia</taxon>
        <taxon>Cytophagales</taxon>
        <taxon>Hymenobacteraceae</taxon>
        <taxon>Adhaeribacter</taxon>
    </lineage>
</organism>